<gene>
    <name evidence="2" type="ORF">GDO81_019824</name>
</gene>
<feature type="region of interest" description="Disordered" evidence="1">
    <location>
        <begin position="273"/>
        <end position="332"/>
    </location>
</feature>
<comment type="caution">
    <text evidence="2">The sequence shown here is derived from an EMBL/GenBank/DDBJ whole genome shotgun (WGS) entry which is preliminary data.</text>
</comment>
<feature type="compositionally biased region" description="Pro residues" evidence="1">
    <location>
        <begin position="307"/>
        <end position="324"/>
    </location>
</feature>
<evidence type="ECO:0000313" key="2">
    <source>
        <dbReference type="EMBL" id="KAG8549742.1"/>
    </source>
</evidence>
<dbReference type="Proteomes" id="UP000824782">
    <property type="component" value="Unassembled WGS sequence"/>
</dbReference>
<proteinExistence type="predicted"/>
<name>A0AAV6ZKP8_ENGPU</name>
<protein>
    <submittedName>
        <fullName evidence="2">Uncharacterized protein</fullName>
    </submittedName>
</protein>
<feature type="region of interest" description="Disordered" evidence="1">
    <location>
        <begin position="1"/>
        <end position="51"/>
    </location>
</feature>
<dbReference type="AlphaFoldDB" id="A0AAV6ZKP8"/>
<evidence type="ECO:0000256" key="1">
    <source>
        <dbReference type="SAM" id="MobiDB-lite"/>
    </source>
</evidence>
<feature type="compositionally biased region" description="Pro residues" evidence="1">
    <location>
        <begin position="278"/>
        <end position="299"/>
    </location>
</feature>
<organism evidence="2 3">
    <name type="scientific">Engystomops pustulosus</name>
    <name type="common">Tungara frog</name>
    <name type="synonym">Physalaemus pustulosus</name>
    <dbReference type="NCBI Taxonomy" id="76066"/>
    <lineage>
        <taxon>Eukaryota</taxon>
        <taxon>Metazoa</taxon>
        <taxon>Chordata</taxon>
        <taxon>Craniata</taxon>
        <taxon>Vertebrata</taxon>
        <taxon>Euteleostomi</taxon>
        <taxon>Amphibia</taxon>
        <taxon>Batrachia</taxon>
        <taxon>Anura</taxon>
        <taxon>Neobatrachia</taxon>
        <taxon>Hyloidea</taxon>
        <taxon>Leptodactylidae</taxon>
        <taxon>Leiuperinae</taxon>
        <taxon>Engystomops</taxon>
    </lineage>
</organism>
<feature type="compositionally biased region" description="Basic and acidic residues" evidence="1">
    <location>
        <begin position="1"/>
        <end position="13"/>
    </location>
</feature>
<keyword evidence="3" id="KW-1185">Reference proteome</keyword>
<accession>A0AAV6ZKP8</accession>
<sequence length="332" mass="36405">MTSSRDEESDRIKQNVQRSRVQKSAEHCTTSEKSNLQEIHDEPIPGDSPHSALYTDNALTCTRKKKVNSRDLSGEATHAGYRVQDLSDSPHSALYTDNALTCTRKKKVNSRDLSGEATHAGYRAQDLSDSPHSALYTDNALTCTRKKKGLETKRWSDLPSRRSPYVMCWVFDPSSWCQQVSGHVKKILPAQDYVVSSLWIIHMGVHGQGSTALNYLFKPPLYYHQLRIPHPVTLPFLTASPPPLNCGPPPRLLHVAPHPLLLTLWPPHSHPPDIVAPSPAPPDIVAPSSPPPGLWPPHSHPPDIVAPSPPPPDIVAPSSPPPDIVAPSLPSS</sequence>
<reference evidence="2" key="1">
    <citation type="thesis" date="2020" institute="ProQuest LLC" country="789 East Eisenhower Parkway, Ann Arbor, MI, USA">
        <title>Comparative Genomics and Chromosome Evolution.</title>
        <authorList>
            <person name="Mudd A.B."/>
        </authorList>
    </citation>
    <scope>NUCLEOTIDE SEQUENCE</scope>
    <source>
        <strain evidence="2">237g6f4</strain>
        <tissue evidence="2">Blood</tissue>
    </source>
</reference>
<dbReference type="EMBL" id="WNYA01000137">
    <property type="protein sequence ID" value="KAG8549742.1"/>
    <property type="molecule type" value="Genomic_DNA"/>
</dbReference>
<evidence type="ECO:0000313" key="3">
    <source>
        <dbReference type="Proteomes" id="UP000824782"/>
    </source>
</evidence>